<dbReference type="EMBL" id="JAXCGZ010004033">
    <property type="protein sequence ID" value="KAK7082411.1"/>
    <property type="molecule type" value="Genomic_DNA"/>
</dbReference>
<evidence type="ECO:0000256" key="3">
    <source>
        <dbReference type="ARBA" id="ARBA00022989"/>
    </source>
</evidence>
<keyword evidence="8" id="KW-0732">Signal</keyword>
<dbReference type="SUPFAM" id="SSF53822">
    <property type="entry name" value="Periplasmic binding protein-like I"/>
    <property type="match status" value="1"/>
</dbReference>
<comment type="caution">
    <text evidence="10">The sequence shown here is derived from an EMBL/GenBank/DDBJ whole genome shotgun (WGS) entry which is preliminary data.</text>
</comment>
<organism evidence="10 11">
    <name type="scientific">Halocaridina rubra</name>
    <name type="common">Hawaiian red shrimp</name>
    <dbReference type="NCBI Taxonomy" id="373956"/>
    <lineage>
        <taxon>Eukaryota</taxon>
        <taxon>Metazoa</taxon>
        <taxon>Ecdysozoa</taxon>
        <taxon>Arthropoda</taxon>
        <taxon>Crustacea</taxon>
        <taxon>Multicrustacea</taxon>
        <taxon>Malacostraca</taxon>
        <taxon>Eumalacostraca</taxon>
        <taxon>Eucarida</taxon>
        <taxon>Decapoda</taxon>
        <taxon>Pleocyemata</taxon>
        <taxon>Caridea</taxon>
        <taxon>Atyoidea</taxon>
        <taxon>Atyidae</taxon>
        <taxon>Halocaridina</taxon>
    </lineage>
</organism>
<reference evidence="10 11" key="1">
    <citation type="submission" date="2023-11" db="EMBL/GenBank/DDBJ databases">
        <title>Halocaridina rubra genome assembly.</title>
        <authorList>
            <person name="Smith C."/>
        </authorList>
    </citation>
    <scope>NUCLEOTIDE SEQUENCE [LARGE SCALE GENOMIC DNA]</scope>
    <source>
        <strain evidence="10">EP-1</strain>
        <tissue evidence="10">Whole</tissue>
    </source>
</reference>
<feature type="region of interest" description="Disordered" evidence="6">
    <location>
        <begin position="457"/>
        <end position="482"/>
    </location>
</feature>
<feature type="non-terminal residue" evidence="10">
    <location>
        <position position="1"/>
    </location>
</feature>
<evidence type="ECO:0000259" key="9">
    <source>
        <dbReference type="Pfam" id="PF01094"/>
    </source>
</evidence>
<feature type="signal peptide" evidence="8">
    <location>
        <begin position="1"/>
        <end position="34"/>
    </location>
</feature>
<feature type="chain" id="PRO_5042930695" evidence="8">
    <location>
        <begin position="35"/>
        <end position="503"/>
    </location>
</feature>
<keyword evidence="3 7" id="KW-1133">Transmembrane helix</keyword>
<evidence type="ECO:0000256" key="8">
    <source>
        <dbReference type="SAM" id="SignalP"/>
    </source>
</evidence>
<dbReference type="InterPro" id="IPR001828">
    <property type="entry name" value="ANF_lig-bd_rcpt"/>
</dbReference>
<keyword evidence="4 7" id="KW-0472">Membrane</keyword>
<keyword evidence="10" id="KW-0675">Receptor</keyword>
<name>A0AAN8XE04_HALRR</name>
<feature type="domain" description="Receptor ligand binding region" evidence="9">
    <location>
        <begin position="354"/>
        <end position="431"/>
    </location>
</feature>
<keyword evidence="11" id="KW-1185">Reference proteome</keyword>
<dbReference type="InterPro" id="IPR028082">
    <property type="entry name" value="Peripla_BP_I"/>
</dbReference>
<keyword evidence="2 7" id="KW-0812">Transmembrane</keyword>
<keyword evidence="5" id="KW-0325">Glycoprotein</keyword>
<evidence type="ECO:0000256" key="5">
    <source>
        <dbReference type="ARBA" id="ARBA00023180"/>
    </source>
</evidence>
<feature type="domain" description="Receptor ligand binding region" evidence="9">
    <location>
        <begin position="136"/>
        <end position="330"/>
    </location>
</feature>
<evidence type="ECO:0000256" key="2">
    <source>
        <dbReference type="ARBA" id="ARBA00022692"/>
    </source>
</evidence>
<evidence type="ECO:0000313" key="10">
    <source>
        <dbReference type="EMBL" id="KAK7082411.1"/>
    </source>
</evidence>
<protein>
    <submittedName>
        <fullName evidence="10">Glutamate receptor ionotropic, NMDA 1</fullName>
    </submittedName>
</protein>
<dbReference type="CDD" id="cd06379">
    <property type="entry name" value="PBP1_iGluR_NMDA_NR1"/>
    <property type="match status" value="1"/>
</dbReference>
<dbReference type="PANTHER" id="PTHR24060">
    <property type="entry name" value="METABOTROPIC GLUTAMATE RECEPTOR"/>
    <property type="match status" value="1"/>
</dbReference>
<evidence type="ECO:0000256" key="7">
    <source>
        <dbReference type="SAM" id="Phobius"/>
    </source>
</evidence>
<dbReference type="Proteomes" id="UP001381693">
    <property type="component" value="Unassembled WGS sequence"/>
</dbReference>
<dbReference type="AlphaFoldDB" id="A0AAN8XE04"/>
<dbReference type="InterPro" id="IPR049873">
    <property type="entry name" value="NMDA1-like_N"/>
</dbReference>
<dbReference type="Pfam" id="PF01094">
    <property type="entry name" value="ANF_receptor"/>
    <property type="match status" value="2"/>
</dbReference>
<evidence type="ECO:0000256" key="1">
    <source>
        <dbReference type="ARBA" id="ARBA00004370"/>
    </source>
</evidence>
<accession>A0AAN8XE04</accession>
<dbReference type="FunFam" id="3.40.50.2300:FF:000025">
    <property type="entry name" value="glutamate receptor ionotropic, NMDA 1 isoform X1"/>
    <property type="match status" value="1"/>
</dbReference>
<evidence type="ECO:0000313" key="11">
    <source>
        <dbReference type="Proteomes" id="UP001381693"/>
    </source>
</evidence>
<comment type="subcellular location">
    <subcellularLocation>
        <location evidence="1">Membrane</location>
    </subcellularLocation>
</comment>
<sequence length="503" mass="55551">TTKTPVRVALITSSNVRILLPLLAVLTESYFARGGVQVAVPNTKRSNSPLFVCKRRYEVMVGAVGVLVGALWVLVVSASLGAVVSSPTPVEASLQEFNIGGILSDNQSDTHFKFTIKQNINANTTYVDHDTTLKDVTMLMDSNPIRTALEVCNKLVAKSVYAVIVSHPLNGDLSPAAVSYTSGFYHIPVIGISSRDSAFSDKNIHVSFLRTVPPYSHQADVWVELLKAFKYNQVVFVHSSDTDGRALLTRFQNQAQSHEDDKDIKMENVIEFEPGLYSFVDKLKEMREASARVFLLYANKEDAGTIFHDASYMNMTGKGYVWVVTEQALSAQYVPPGTIGLKLVNASDEDAHITDSLFVLAKALKRLKEEQNTTEPPPKDCDNTGTTWETGKKLFQYILEQVLKDGNTGKVAFDENGDRINAEYEVINIQEKNDSGAMIKSHVAVGQFVYNKPTEWQGAGGKAGLRKKEDETNSPQSTQPLADQFDTEVTKIELILIYLKAQL</sequence>
<gene>
    <name evidence="10" type="primary">GRIN1_2</name>
    <name evidence="10" type="ORF">SK128_021256</name>
</gene>
<dbReference type="GO" id="GO:0016020">
    <property type="term" value="C:membrane"/>
    <property type="evidence" value="ECO:0007669"/>
    <property type="project" value="UniProtKB-SubCell"/>
</dbReference>
<evidence type="ECO:0000256" key="6">
    <source>
        <dbReference type="SAM" id="MobiDB-lite"/>
    </source>
</evidence>
<dbReference type="Gene3D" id="3.40.50.2300">
    <property type="match status" value="2"/>
</dbReference>
<dbReference type="InterPro" id="IPR050726">
    <property type="entry name" value="mGluR"/>
</dbReference>
<proteinExistence type="predicted"/>
<feature type="transmembrane region" description="Helical" evidence="7">
    <location>
        <begin position="59"/>
        <end position="84"/>
    </location>
</feature>
<evidence type="ECO:0000256" key="4">
    <source>
        <dbReference type="ARBA" id="ARBA00023136"/>
    </source>
</evidence>